<feature type="compositionally biased region" description="Basic residues" evidence="1">
    <location>
        <begin position="142"/>
        <end position="154"/>
    </location>
</feature>
<protein>
    <submittedName>
        <fullName evidence="3">Uncharacterized protein</fullName>
    </submittedName>
</protein>
<dbReference type="InParanoid" id="F0YA09"/>
<accession>F0YA09</accession>
<organism evidence="4">
    <name type="scientific">Aureococcus anophagefferens</name>
    <name type="common">Harmful bloom alga</name>
    <dbReference type="NCBI Taxonomy" id="44056"/>
    <lineage>
        <taxon>Eukaryota</taxon>
        <taxon>Sar</taxon>
        <taxon>Stramenopiles</taxon>
        <taxon>Ochrophyta</taxon>
        <taxon>Pelagophyceae</taxon>
        <taxon>Pelagomonadales</taxon>
        <taxon>Pelagomonadaceae</taxon>
        <taxon>Aureococcus</taxon>
    </lineage>
</organism>
<sequence>MRRAIGAAAFAVLLCAATAENRRAGAYALEKCKSGPMPAKLVLACNNATDAWNAEDGCDRDDDDDDDDDDDEPCGGGGKVSLRVVNARVYRAEANLALLLRDAVNADILFRLADAMARDETSDLRERARLLRRAGAAGTASPKRRRKKRKRPAR</sequence>
<dbReference type="EMBL" id="GL833129">
    <property type="protein sequence ID" value="EGB07849.1"/>
    <property type="molecule type" value="Genomic_DNA"/>
</dbReference>
<keyword evidence="2" id="KW-0732">Signal</keyword>
<gene>
    <name evidence="3" type="ORF">AURANDRAFT_64398</name>
</gene>
<feature type="region of interest" description="Disordered" evidence="1">
    <location>
        <begin position="56"/>
        <end position="78"/>
    </location>
</feature>
<keyword evidence="4" id="KW-1185">Reference proteome</keyword>
<dbReference type="AlphaFoldDB" id="F0YA09"/>
<dbReference type="KEGG" id="aaf:AURANDRAFT_64398"/>
<feature type="region of interest" description="Disordered" evidence="1">
    <location>
        <begin position="130"/>
        <end position="154"/>
    </location>
</feature>
<evidence type="ECO:0000256" key="1">
    <source>
        <dbReference type="SAM" id="MobiDB-lite"/>
    </source>
</evidence>
<evidence type="ECO:0000313" key="4">
    <source>
        <dbReference type="Proteomes" id="UP000002729"/>
    </source>
</evidence>
<dbReference type="Proteomes" id="UP000002729">
    <property type="component" value="Unassembled WGS sequence"/>
</dbReference>
<dbReference type="GeneID" id="20224811"/>
<feature type="compositionally biased region" description="Acidic residues" evidence="1">
    <location>
        <begin position="56"/>
        <end position="73"/>
    </location>
</feature>
<feature type="chain" id="PRO_5003264516" evidence="2">
    <location>
        <begin position="20"/>
        <end position="154"/>
    </location>
</feature>
<name>F0YA09_AURAN</name>
<dbReference type="RefSeq" id="XP_009037228.1">
    <property type="nucleotide sequence ID" value="XM_009038980.1"/>
</dbReference>
<evidence type="ECO:0000256" key="2">
    <source>
        <dbReference type="SAM" id="SignalP"/>
    </source>
</evidence>
<evidence type="ECO:0000313" key="3">
    <source>
        <dbReference type="EMBL" id="EGB07849.1"/>
    </source>
</evidence>
<reference evidence="3 4" key="1">
    <citation type="journal article" date="2011" name="Proc. Natl. Acad. Sci. U.S.A.">
        <title>Niche of harmful alga Aureococcus anophagefferens revealed through ecogenomics.</title>
        <authorList>
            <person name="Gobler C.J."/>
            <person name="Berry D.L."/>
            <person name="Dyhrman S.T."/>
            <person name="Wilhelm S.W."/>
            <person name="Salamov A."/>
            <person name="Lobanov A.V."/>
            <person name="Zhang Y."/>
            <person name="Collier J.L."/>
            <person name="Wurch L.L."/>
            <person name="Kustka A.B."/>
            <person name="Dill B.D."/>
            <person name="Shah M."/>
            <person name="VerBerkmoes N.C."/>
            <person name="Kuo A."/>
            <person name="Terry A."/>
            <person name="Pangilinan J."/>
            <person name="Lindquist E.A."/>
            <person name="Lucas S."/>
            <person name="Paulsen I.T."/>
            <person name="Hattenrath-Lehmann T.K."/>
            <person name="Talmage S.C."/>
            <person name="Walker E.A."/>
            <person name="Koch F."/>
            <person name="Burson A.M."/>
            <person name="Marcoval M.A."/>
            <person name="Tang Y.Z."/>
            <person name="Lecleir G.R."/>
            <person name="Coyne K.J."/>
            <person name="Berg G.M."/>
            <person name="Bertrand E.M."/>
            <person name="Saito M.A."/>
            <person name="Gladyshev V.N."/>
            <person name="Grigoriev I.V."/>
        </authorList>
    </citation>
    <scope>NUCLEOTIDE SEQUENCE [LARGE SCALE GENOMIC DNA]</scope>
    <source>
        <strain evidence="4">CCMP 1984</strain>
    </source>
</reference>
<feature type="signal peptide" evidence="2">
    <location>
        <begin position="1"/>
        <end position="19"/>
    </location>
</feature>
<proteinExistence type="predicted"/>